<evidence type="ECO:0000313" key="19">
    <source>
        <dbReference type="Proteomes" id="UP000076066"/>
    </source>
</evidence>
<dbReference type="UniPathway" id="UPA00050">
    <property type="reaction ID" value="UER00463"/>
</dbReference>
<dbReference type="GO" id="GO:0046983">
    <property type="term" value="F:protein dimerization activity"/>
    <property type="evidence" value="ECO:0007669"/>
    <property type="project" value="InterPro"/>
</dbReference>
<dbReference type="Gene3D" id="3.40.50.720">
    <property type="entry name" value="NAD(P)-binding Rossmann-like Domain"/>
    <property type="match status" value="1"/>
</dbReference>
<keyword evidence="13 15" id="KW-0486">Methionine biosynthesis</keyword>
<dbReference type="GO" id="GO:0071266">
    <property type="term" value="P:'de novo' L-methionine biosynthetic process"/>
    <property type="evidence" value="ECO:0007669"/>
    <property type="project" value="UniProtKB-UniRule"/>
</dbReference>
<evidence type="ECO:0000256" key="10">
    <source>
        <dbReference type="ARBA" id="ARBA00022915"/>
    </source>
</evidence>
<evidence type="ECO:0000256" key="13">
    <source>
        <dbReference type="ARBA" id="ARBA00023167"/>
    </source>
</evidence>
<keyword evidence="10 15" id="KW-0220">Diaminopimelate biosynthesis</keyword>
<keyword evidence="12 15" id="KW-0457">Lysine biosynthesis</keyword>
<accession>A0A143DH09</accession>
<comment type="pathway">
    <text evidence="1 15">Amino-acid biosynthesis; L-methionine biosynthesis via de novo pathway; L-homoserine from L-aspartate: step 2/3.</text>
</comment>
<dbReference type="InterPro" id="IPR012280">
    <property type="entry name" value="Semialdhyde_DH_dimer_dom"/>
</dbReference>
<evidence type="ECO:0000256" key="12">
    <source>
        <dbReference type="ARBA" id="ARBA00023154"/>
    </source>
</evidence>
<feature type="binding site" evidence="15">
    <location>
        <begin position="163"/>
        <end position="164"/>
    </location>
    <ligand>
        <name>NADP(+)</name>
        <dbReference type="ChEBI" id="CHEBI:58349"/>
    </ligand>
</feature>
<feature type="active site" description="Proton acceptor" evidence="15 16">
    <location>
        <position position="246"/>
    </location>
</feature>
<evidence type="ECO:0000256" key="14">
    <source>
        <dbReference type="ARBA" id="ARBA00047891"/>
    </source>
</evidence>
<feature type="domain" description="Semialdehyde dehydrogenase NAD-binding" evidence="17">
    <location>
        <begin position="10"/>
        <end position="125"/>
    </location>
</feature>
<dbReference type="SMART" id="SM00859">
    <property type="entry name" value="Semialdhyde_dh"/>
    <property type="match status" value="1"/>
</dbReference>
<comment type="caution">
    <text evidence="15">Lacks conserved residue(s) required for the propagation of feature annotation.</text>
</comment>
<dbReference type="Pfam" id="PF02774">
    <property type="entry name" value="Semialdhyde_dhC"/>
    <property type="match status" value="1"/>
</dbReference>
<dbReference type="EMBL" id="CP014525">
    <property type="protein sequence ID" value="AMW35458.1"/>
    <property type="molecule type" value="Genomic_DNA"/>
</dbReference>
<dbReference type="GO" id="GO:0019877">
    <property type="term" value="P:diaminopimelate biosynthetic process"/>
    <property type="evidence" value="ECO:0007669"/>
    <property type="project" value="UniProtKB-UniRule"/>
</dbReference>
<dbReference type="PANTHER" id="PTHR46278">
    <property type="entry name" value="DEHYDROGENASE, PUTATIVE-RELATED"/>
    <property type="match status" value="1"/>
</dbReference>
<evidence type="ECO:0000256" key="4">
    <source>
        <dbReference type="ARBA" id="ARBA00010584"/>
    </source>
</evidence>
<dbReference type="GO" id="GO:0051287">
    <property type="term" value="F:NAD binding"/>
    <property type="evidence" value="ECO:0007669"/>
    <property type="project" value="InterPro"/>
</dbReference>
<keyword evidence="7 15" id="KW-0028">Amino-acid biosynthesis</keyword>
<dbReference type="UniPathway" id="UPA00034">
    <property type="reaction ID" value="UER00016"/>
</dbReference>
<evidence type="ECO:0000256" key="5">
    <source>
        <dbReference type="ARBA" id="ARBA00011738"/>
    </source>
</evidence>
<dbReference type="GO" id="GO:0009089">
    <property type="term" value="P:lysine biosynthetic process via diaminopimelate"/>
    <property type="evidence" value="ECO:0007669"/>
    <property type="project" value="UniProtKB-UniRule"/>
</dbReference>
<dbReference type="CDD" id="cd02316">
    <property type="entry name" value="VcASADH2_like_N"/>
    <property type="match status" value="1"/>
</dbReference>
<dbReference type="NCBIfam" id="NF011456">
    <property type="entry name" value="PRK14874.1"/>
    <property type="match status" value="1"/>
</dbReference>
<evidence type="ECO:0000313" key="18">
    <source>
        <dbReference type="EMBL" id="AMW35458.1"/>
    </source>
</evidence>
<evidence type="ECO:0000256" key="15">
    <source>
        <dbReference type="HAMAP-Rule" id="MF_02121"/>
    </source>
</evidence>
<dbReference type="InterPro" id="IPR000534">
    <property type="entry name" value="Semialdehyde_DH_NAD-bd"/>
</dbReference>
<dbReference type="CDD" id="cd18131">
    <property type="entry name" value="ASADH_C_bac_euk_like"/>
    <property type="match status" value="1"/>
</dbReference>
<dbReference type="NCBIfam" id="TIGR01296">
    <property type="entry name" value="asd_B"/>
    <property type="match status" value="1"/>
</dbReference>
<dbReference type="EC" id="1.2.1.11" evidence="6 15"/>
<sequence length="350" mass="37499">MSHHVAAGPRIAVVGVTGAVGKEMVRVLADRAFPLSDLRLFASARSAGKTCQTAYGTKTVEAFSVDAAAECDIALLAVSGDFAQQHAPRLAARGVVVIDNSSAFRYDEGTPLVVPEINPSAVIDSQIIANPNCTTAILSVALWPLHQAFGLKRVMVSTYQAASGAGAEGMAELEEQARAWLDTGKAGHSVFAHPLPFNLIPHIDAFQDNGYTREEMKVTWETRKILGLADLPVSCTSVRIPTMRAHAESVVIEAEKPVDPVLARNIMAAAPGVVVVDDPQERLYPMPLTASGRYDVEVGRIRQSLAFGSHGLEFFLCGDQLLKGAALNAVQIAEELVRQRRDALQPKAWA</sequence>
<dbReference type="OrthoDB" id="9805684at2"/>
<dbReference type="KEGG" id="hjo:AY555_00795"/>
<evidence type="ECO:0000256" key="3">
    <source>
        <dbReference type="ARBA" id="ARBA00005097"/>
    </source>
</evidence>
<dbReference type="AlphaFoldDB" id="A0A143DH09"/>
<dbReference type="InterPro" id="IPR005986">
    <property type="entry name" value="Asp_semialdehyde_DH_beta"/>
</dbReference>
<dbReference type="GO" id="GO:0050661">
    <property type="term" value="F:NADP binding"/>
    <property type="evidence" value="ECO:0007669"/>
    <property type="project" value="UniProtKB-UniRule"/>
</dbReference>
<dbReference type="GO" id="GO:0004073">
    <property type="term" value="F:aspartate-semialdehyde dehydrogenase activity"/>
    <property type="evidence" value="ECO:0007669"/>
    <property type="project" value="UniProtKB-UniRule"/>
</dbReference>
<dbReference type="InterPro" id="IPR012080">
    <property type="entry name" value="Asp_semialdehyde_DH"/>
</dbReference>
<dbReference type="InterPro" id="IPR036291">
    <property type="entry name" value="NAD(P)-bd_dom_sf"/>
</dbReference>
<dbReference type="PANTHER" id="PTHR46278:SF2">
    <property type="entry name" value="ASPARTATE-SEMIALDEHYDE DEHYDROGENASE"/>
    <property type="match status" value="1"/>
</dbReference>
<evidence type="ECO:0000259" key="17">
    <source>
        <dbReference type="SMART" id="SM00859"/>
    </source>
</evidence>
<evidence type="ECO:0000256" key="2">
    <source>
        <dbReference type="ARBA" id="ARBA00005076"/>
    </source>
</evidence>
<evidence type="ECO:0000256" key="16">
    <source>
        <dbReference type="PIRSR" id="PIRSR000148-1"/>
    </source>
</evidence>
<dbReference type="HAMAP" id="MF_02121">
    <property type="entry name" value="ASADH"/>
    <property type="match status" value="1"/>
</dbReference>
<dbReference type="GO" id="GO:0009088">
    <property type="term" value="P:threonine biosynthetic process"/>
    <property type="evidence" value="ECO:0007669"/>
    <property type="project" value="UniProtKB-UniRule"/>
</dbReference>
<feature type="binding site" evidence="15">
    <location>
        <position position="320"/>
    </location>
    <ligand>
        <name>NADP(+)</name>
        <dbReference type="ChEBI" id="CHEBI:58349"/>
    </ligand>
</feature>
<evidence type="ECO:0000256" key="1">
    <source>
        <dbReference type="ARBA" id="ARBA00005021"/>
    </source>
</evidence>
<dbReference type="UniPathway" id="UPA00051">
    <property type="reaction ID" value="UER00464"/>
</dbReference>
<feature type="active site" description="Acyl-thioester intermediate" evidence="15 16">
    <location>
        <position position="133"/>
    </location>
</feature>
<feature type="binding site" evidence="15">
    <location>
        <position position="105"/>
    </location>
    <ligand>
        <name>phosphate</name>
        <dbReference type="ChEBI" id="CHEBI:43474"/>
    </ligand>
</feature>
<dbReference type="Pfam" id="PF01118">
    <property type="entry name" value="Semialdhyde_dh"/>
    <property type="match status" value="1"/>
</dbReference>
<feature type="binding site" evidence="15">
    <location>
        <position position="160"/>
    </location>
    <ligand>
        <name>substrate</name>
    </ligand>
</feature>
<dbReference type="GO" id="GO:0009097">
    <property type="term" value="P:isoleucine biosynthetic process"/>
    <property type="evidence" value="ECO:0007669"/>
    <property type="project" value="UniProtKB-UniRule"/>
</dbReference>
<feature type="binding site" evidence="15">
    <location>
        <begin position="45"/>
        <end position="46"/>
    </location>
    <ligand>
        <name>NADP(+)</name>
        <dbReference type="ChEBI" id="CHEBI:58349"/>
    </ligand>
</feature>
<keyword evidence="8 15" id="KW-0791">Threonine biosynthesis</keyword>
<comment type="similarity">
    <text evidence="4 15">Belongs to the aspartate-semialdehyde dehydrogenase family.</text>
</comment>
<reference evidence="18 19" key="1">
    <citation type="submission" date="2016-02" db="EMBL/GenBank/DDBJ databases">
        <title>Complete Genome of H5569, the type strain of the newly described species Haematospirillium jordaniae.</title>
        <authorList>
            <person name="Nicholson A.C."/>
            <person name="Humrighouse B.W."/>
            <person name="Loparov V."/>
            <person name="McQuiston J.R."/>
        </authorList>
    </citation>
    <scope>NUCLEOTIDE SEQUENCE [LARGE SCALE GENOMIC DNA]</scope>
    <source>
        <strain evidence="18 19">H5569</strain>
    </source>
</reference>
<dbReference type="STRING" id="1549855.AY555_00795"/>
<dbReference type="RefSeq" id="WP_066136303.1">
    <property type="nucleotide sequence ID" value="NZ_CP014525.1"/>
</dbReference>
<dbReference type="GeneID" id="53315694"/>
<evidence type="ECO:0000256" key="6">
    <source>
        <dbReference type="ARBA" id="ARBA00013120"/>
    </source>
</evidence>
<feature type="binding site" evidence="15">
    <location>
        <position position="239"/>
    </location>
    <ligand>
        <name>substrate</name>
    </ligand>
</feature>
<keyword evidence="11 15" id="KW-0560">Oxidoreductase</keyword>
<keyword evidence="19" id="KW-1185">Reference proteome</keyword>
<comment type="function">
    <text evidence="15">Catalyzes the NADPH-dependent formation of L-aspartate-semialdehyde (L-ASA) by the reductive dephosphorylation of L-aspartyl-4-phosphate.</text>
</comment>
<dbReference type="SUPFAM" id="SSF51735">
    <property type="entry name" value="NAD(P)-binding Rossmann-fold domains"/>
    <property type="match status" value="1"/>
</dbReference>
<comment type="catalytic activity">
    <reaction evidence="14 15">
        <text>L-aspartate 4-semialdehyde + phosphate + NADP(+) = 4-phospho-L-aspartate + NADPH + H(+)</text>
        <dbReference type="Rhea" id="RHEA:24284"/>
        <dbReference type="ChEBI" id="CHEBI:15378"/>
        <dbReference type="ChEBI" id="CHEBI:43474"/>
        <dbReference type="ChEBI" id="CHEBI:57535"/>
        <dbReference type="ChEBI" id="CHEBI:57783"/>
        <dbReference type="ChEBI" id="CHEBI:58349"/>
        <dbReference type="ChEBI" id="CHEBI:537519"/>
        <dbReference type="EC" id="1.2.1.11"/>
    </reaction>
</comment>
<proteinExistence type="inferred from homology"/>
<evidence type="ECO:0000256" key="7">
    <source>
        <dbReference type="ARBA" id="ARBA00022605"/>
    </source>
</evidence>
<feature type="binding site" evidence="15">
    <location>
        <begin position="17"/>
        <end position="20"/>
    </location>
    <ligand>
        <name>NADP(+)</name>
        <dbReference type="ChEBI" id="CHEBI:58349"/>
    </ligand>
</feature>
<dbReference type="Proteomes" id="UP000076066">
    <property type="component" value="Chromosome"/>
</dbReference>
<dbReference type="SUPFAM" id="SSF55347">
    <property type="entry name" value="Glyceraldehyde-3-phosphate dehydrogenase-like, C-terminal domain"/>
    <property type="match status" value="1"/>
</dbReference>
<comment type="pathway">
    <text evidence="3 15">Amino-acid biosynthesis; L-threonine biosynthesis; L-threonine from L-aspartate: step 2/5.</text>
</comment>
<comment type="pathway">
    <text evidence="2 15">Amino-acid biosynthesis; L-lysine biosynthesis via DAP pathway; (S)-tetrahydrodipicolinate from L-aspartate: step 2/4.</text>
</comment>
<evidence type="ECO:0000256" key="8">
    <source>
        <dbReference type="ARBA" id="ARBA00022697"/>
    </source>
</evidence>
<evidence type="ECO:0000256" key="9">
    <source>
        <dbReference type="ARBA" id="ARBA00022857"/>
    </source>
</evidence>
<dbReference type="PIRSF" id="PIRSF000148">
    <property type="entry name" value="ASA_dh"/>
    <property type="match status" value="1"/>
</dbReference>
<evidence type="ECO:0000256" key="11">
    <source>
        <dbReference type="ARBA" id="ARBA00023002"/>
    </source>
</evidence>
<name>A0A143DH09_9PROT</name>
<dbReference type="Gene3D" id="3.30.360.10">
    <property type="entry name" value="Dihydrodipicolinate Reductase, domain 2"/>
    <property type="match status" value="1"/>
</dbReference>
<keyword evidence="9 15" id="KW-0521">NADP</keyword>
<protein>
    <recommendedName>
        <fullName evidence="6 15">Aspartate-semialdehyde dehydrogenase</fullName>
        <shortName evidence="15">ASA dehydrogenase</shortName>
        <shortName evidence="15">ASADH</shortName>
        <ecNumber evidence="6 15">1.2.1.11</ecNumber>
    </recommendedName>
    <alternativeName>
        <fullName evidence="15">Aspartate-beta-semialdehyde dehydrogenase</fullName>
    </alternativeName>
</protein>
<gene>
    <name evidence="15" type="primary">asd</name>
    <name evidence="18" type="ORF">AY555_00795</name>
</gene>
<organism evidence="18 19">
    <name type="scientific">Haematospirillum jordaniae</name>
    <dbReference type="NCBI Taxonomy" id="1549855"/>
    <lineage>
        <taxon>Bacteria</taxon>
        <taxon>Pseudomonadati</taxon>
        <taxon>Pseudomonadota</taxon>
        <taxon>Alphaproteobacteria</taxon>
        <taxon>Rhodospirillales</taxon>
        <taxon>Novispirillaceae</taxon>
        <taxon>Haematospirillum</taxon>
    </lineage>
</organism>
<comment type="subunit">
    <text evidence="5 15">Homodimer.</text>
</comment>